<evidence type="ECO:0000313" key="15">
    <source>
        <dbReference type="Proteomes" id="UP000242180"/>
    </source>
</evidence>
<evidence type="ECO:0000256" key="7">
    <source>
        <dbReference type="ARBA" id="ARBA00022679"/>
    </source>
</evidence>
<dbReference type="FunCoup" id="A0A1X2HCU0">
    <property type="interactions" value="135"/>
</dbReference>
<evidence type="ECO:0000313" key="14">
    <source>
        <dbReference type="EMBL" id="ORY96611.1"/>
    </source>
</evidence>
<protein>
    <recommendedName>
        <fullName evidence="5 12">UDP-N-acetylglucosamine transferase subunit ALG13</fullName>
        <ecNumber evidence="4 12">2.4.1.141</ecNumber>
    </recommendedName>
    <alternativeName>
        <fullName evidence="10 12">Asparagine-linked glycosylation protein 13</fullName>
    </alternativeName>
</protein>
<evidence type="ECO:0000256" key="1">
    <source>
        <dbReference type="ARBA" id="ARBA00004240"/>
    </source>
</evidence>
<dbReference type="Gene3D" id="3.40.50.2000">
    <property type="entry name" value="Glycogen Phosphorylase B"/>
    <property type="match status" value="1"/>
</dbReference>
<comment type="catalytic activity">
    <reaction evidence="11">
        <text>an N-acetyl-alpha-D-glucosaminyl-diphospho-di-trans,poly-cis-dolichol + UDP-N-acetyl-alpha-D-glucosamine = an N,N'-diacetylchitobiosyl-diphospho-di-trans,poly-cis-dolichol + UDP + H(+)</text>
        <dbReference type="Rhea" id="RHEA:23380"/>
        <dbReference type="Rhea" id="RHEA-COMP:19507"/>
        <dbReference type="Rhea" id="RHEA-COMP:19510"/>
        <dbReference type="ChEBI" id="CHEBI:15378"/>
        <dbReference type="ChEBI" id="CHEBI:57269"/>
        <dbReference type="ChEBI" id="CHEBI:57705"/>
        <dbReference type="ChEBI" id="CHEBI:58223"/>
        <dbReference type="ChEBI" id="CHEBI:58427"/>
        <dbReference type="EC" id="2.4.1.141"/>
    </reaction>
</comment>
<evidence type="ECO:0000256" key="12">
    <source>
        <dbReference type="RuleBase" id="RU362128"/>
    </source>
</evidence>
<dbReference type="GO" id="GO:0004577">
    <property type="term" value="F:N-acetylglucosaminyldiphosphodolichol N-acetylglucosaminyltransferase activity"/>
    <property type="evidence" value="ECO:0007669"/>
    <property type="project" value="UniProtKB-EC"/>
</dbReference>
<dbReference type="STRING" id="13706.A0A1X2HCU0"/>
<keyword evidence="6 12" id="KW-0328">Glycosyltransferase</keyword>
<dbReference type="OrthoDB" id="20273at2759"/>
<evidence type="ECO:0000256" key="8">
    <source>
        <dbReference type="ARBA" id="ARBA00022824"/>
    </source>
</evidence>
<comment type="subunit">
    <text evidence="3 12">Heterodimer with ALG14 to form a functional enzyme.</text>
</comment>
<evidence type="ECO:0000256" key="10">
    <source>
        <dbReference type="ARBA" id="ARBA00032061"/>
    </source>
</evidence>
<feature type="domain" description="Glycosyl transferase family 28 C-terminal" evidence="13">
    <location>
        <begin position="4"/>
        <end position="151"/>
    </location>
</feature>
<dbReference type="Proteomes" id="UP000242180">
    <property type="component" value="Unassembled WGS sequence"/>
</dbReference>
<evidence type="ECO:0000256" key="6">
    <source>
        <dbReference type="ARBA" id="ARBA00022676"/>
    </source>
</evidence>
<dbReference type="SUPFAM" id="SSF53756">
    <property type="entry name" value="UDP-Glycosyltransferase/glycogen phosphorylase"/>
    <property type="match status" value="1"/>
</dbReference>
<dbReference type="EMBL" id="MCGN01000005">
    <property type="protein sequence ID" value="ORY96611.1"/>
    <property type="molecule type" value="Genomic_DNA"/>
</dbReference>
<keyword evidence="7 12" id="KW-0808">Transferase</keyword>
<name>A0A1X2HCU0_SYNRA</name>
<dbReference type="InterPro" id="IPR007235">
    <property type="entry name" value="Glyco_trans_28_C"/>
</dbReference>
<evidence type="ECO:0000256" key="3">
    <source>
        <dbReference type="ARBA" id="ARBA00011198"/>
    </source>
</evidence>
<evidence type="ECO:0000256" key="5">
    <source>
        <dbReference type="ARBA" id="ARBA00017468"/>
    </source>
</evidence>
<dbReference type="PANTHER" id="PTHR12867">
    <property type="entry name" value="GLYCOSYL TRANSFERASE-RELATED"/>
    <property type="match status" value="1"/>
</dbReference>
<proteinExistence type="inferred from homology"/>
<comment type="subcellular location">
    <subcellularLocation>
        <location evidence="1 12">Endoplasmic reticulum</location>
    </subcellularLocation>
</comment>
<dbReference type="InterPro" id="IPR039042">
    <property type="entry name" value="Alg13-like"/>
</dbReference>
<evidence type="ECO:0000259" key="13">
    <source>
        <dbReference type="Pfam" id="PF04101"/>
    </source>
</evidence>
<dbReference type="InParanoid" id="A0A1X2HCU0"/>
<dbReference type="EC" id="2.4.1.141" evidence="4 12"/>
<evidence type="ECO:0000256" key="2">
    <source>
        <dbReference type="ARBA" id="ARBA00006962"/>
    </source>
</evidence>
<keyword evidence="8 12" id="KW-0256">Endoplasmic reticulum</keyword>
<dbReference type="OMA" id="YCKPSQL"/>
<dbReference type="GO" id="GO:0006488">
    <property type="term" value="P:dolichol-linked oligosaccharide biosynthetic process"/>
    <property type="evidence" value="ECO:0007669"/>
    <property type="project" value="EnsemblFungi"/>
</dbReference>
<evidence type="ECO:0000256" key="4">
    <source>
        <dbReference type="ARBA" id="ARBA00012614"/>
    </source>
</evidence>
<dbReference type="Pfam" id="PF04101">
    <property type="entry name" value="Glyco_tran_28_C"/>
    <property type="match status" value="1"/>
</dbReference>
<dbReference type="GO" id="GO:0098548">
    <property type="term" value="C:cytoplasmic side of Golgi membrane"/>
    <property type="evidence" value="ECO:0007669"/>
    <property type="project" value="EnsemblFungi"/>
</dbReference>
<dbReference type="GO" id="GO:0043541">
    <property type="term" value="C:UDP-N-acetylglucosamine transferase complex"/>
    <property type="evidence" value="ECO:0007669"/>
    <property type="project" value="EnsemblFungi"/>
</dbReference>
<gene>
    <name evidence="12" type="primary">ALG13</name>
    <name evidence="14" type="ORF">BCR43DRAFT_491975</name>
</gene>
<accession>A0A1X2HCU0</accession>
<dbReference type="AlphaFoldDB" id="A0A1X2HCU0"/>
<evidence type="ECO:0000256" key="11">
    <source>
        <dbReference type="ARBA" id="ARBA00048184"/>
    </source>
</evidence>
<comment type="similarity">
    <text evidence="2 12">Belongs to the glycosyltransferase 28 family.</text>
</comment>
<keyword evidence="15" id="KW-1185">Reference proteome</keyword>
<dbReference type="GO" id="GO:0042802">
    <property type="term" value="F:identical protein binding"/>
    <property type="evidence" value="ECO:0007669"/>
    <property type="project" value="EnsemblFungi"/>
</dbReference>
<sequence length="163" mass="18054">MKAFITVGSTGFDNLVEAATQEPFLDCLHRLGFNAVTIQYGSSEPVFQRHHDSAHLELKGYKYKADITEDMASADLIVSHAGSGSILQALRLDKRLVVMVNTSLMDNHQLELAEAMANSNYCIYANSASQLIDGVQKIMAERPTPFPDQTDTFARLLDDHMGY</sequence>
<dbReference type="GO" id="GO:0005829">
    <property type="term" value="C:cytosol"/>
    <property type="evidence" value="ECO:0007669"/>
    <property type="project" value="EnsemblFungi"/>
</dbReference>
<organism evidence="14 15">
    <name type="scientific">Syncephalastrum racemosum</name>
    <name type="common">Filamentous fungus</name>
    <dbReference type="NCBI Taxonomy" id="13706"/>
    <lineage>
        <taxon>Eukaryota</taxon>
        <taxon>Fungi</taxon>
        <taxon>Fungi incertae sedis</taxon>
        <taxon>Mucoromycota</taxon>
        <taxon>Mucoromycotina</taxon>
        <taxon>Mucoromycetes</taxon>
        <taxon>Mucorales</taxon>
        <taxon>Syncephalastraceae</taxon>
        <taxon>Syncephalastrum</taxon>
    </lineage>
</organism>
<dbReference type="PANTHER" id="PTHR12867:SF6">
    <property type="entry name" value="N-ACETYLGLUCOSAMINYLDIPHOSPHODOLICHOL N-ACETYLGLUCOSAMINYLTRANSFERASE"/>
    <property type="match status" value="1"/>
</dbReference>
<comment type="function">
    <text evidence="9 12">Involved in protein N-glycosylation. Essential for the second step of the dolichol-linked oligosaccharide pathway.</text>
</comment>
<reference evidence="14 15" key="1">
    <citation type="submission" date="2016-07" db="EMBL/GenBank/DDBJ databases">
        <title>Pervasive Adenine N6-methylation of Active Genes in Fungi.</title>
        <authorList>
            <consortium name="DOE Joint Genome Institute"/>
            <person name="Mondo S.J."/>
            <person name="Dannebaum R.O."/>
            <person name="Kuo R.C."/>
            <person name="Labutti K."/>
            <person name="Haridas S."/>
            <person name="Kuo A."/>
            <person name="Salamov A."/>
            <person name="Ahrendt S.R."/>
            <person name="Lipzen A."/>
            <person name="Sullivan W."/>
            <person name="Andreopoulos W.B."/>
            <person name="Clum A."/>
            <person name="Lindquist E."/>
            <person name="Daum C."/>
            <person name="Ramamoorthy G.K."/>
            <person name="Gryganskyi A."/>
            <person name="Culley D."/>
            <person name="Magnuson J.K."/>
            <person name="James T.Y."/>
            <person name="O'Malley M.A."/>
            <person name="Stajich J.E."/>
            <person name="Spatafora J.W."/>
            <person name="Visel A."/>
            <person name="Grigoriev I.V."/>
        </authorList>
    </citation>
    <scope>NUCLEOTIDE SEQUENCE [LARGE SCALE GENOMIC DNA]</scope>
    <source>
        <strain evidence="14 15">NRRL 2496</strain>
    </source>
</reference>
<comment type="caution">
    <text evidence="14">The sequence shown here is derived from an EMBL/GenBank/DDBJ whole genome shotgun (WGS) entry which is preliminary data.</text>
</comment>
<evidence type="ECO:0000256" key="9">
    <source>
        <dbReference type="ARBA" id="ARBA00024804"/>
    </source>
</evidence>